<evidence type="ECO:0000256" key="10">
    <source>
        <dbReference type="SAM" id="SignalP"/>
    </source>
</evidence>
<dbReference type="PROSITE" id="PS50158">
    <property type="entry name" value="ZF_CCHC"/>
    <property type="match status" value="1"/>
</dbReference>
<dbReference type="InterPro" id="IPR005162">
    <property type="entry name" value="Retrotrans_gag_dom"/>
</dbReference>
<feature type="domain" description="Reverse transcriptase" evidence="12">
    <location>
        <begin position="627"/>
        <end position="806"/>
    </location>
</feature>
<reference evidence="14" key="1">
    <citation type="submission" date="2018-02" db="EMBL/GenBank/DDBJ databases">
        <authorList>
            <person name="Cohen D.B."/>
            <person name="Kent A.D."/>
        </authorList>
    </citation>
    <scope>NUCLEOTIDE SEQUENCE</scope>
</reference>
<dbReference type="InterPro" id="IPR012337">
    <property type="entry name" value="RNaseH-like_sf"/>
</dbReference>
<feature type="domain" description="Integrase catalytic" evidence="13">
    <location>
        <begin position="1034"/>
        <end position="1194"/>
    </location>
</feature>
<protein>
    <recommendedName>
        <fullName evidence="15">Reverse transcriptase</fullName>
    </recommendedName>
</protein>
<dbReference type="InterPro" id="IPR056924">
    <property type="entry name" value="SH3_Tf2-1"/>
</dbReference>
<dbReference type="PROSITE" id="PS50994">
    <property type="entry name" value="INTEGRASE"/>
    <property type="match status" value="1"/>
</dbReference>
<dbReference type="Pfam" id="PF00078">
    <property type="entry name" value="RVT_1"/>
    <property type="match status" value="1"/>
</dbReference>
<dbReference type="GO" id="GO:0008270">
    <property type="term" value="F:zinc ion binding"/>
    <property type="evidence" value="ECO:0007669"/>
    <property type="project" value="UniProtKB-KW"/>
</dbReference>
<dbReference type="CDD" id="cd01647">
    <property type="entry name" value="RT_LTR"/>
    <property type="match status" value="1"/>
</dbReference>
<dbReference type="InterPro" id="IPR043502">
    <property type="entry name" value="DNA/RNA_pol_sf"/>
</dbReference>
<dbReference type="FunFam" id="1.10.340.70:FF:000001">
    <property type="entry name" value="Retrovirus-related Pol polyprotein from transposon gypsy-like Protein"/>
    <property type="match status" value="1"/>
</dbReference>
<dbReference type="GO" id="GO:0003676">
    <property type="term" value="F:nucleic acid binding"/>
    <property type="evidence" value="ECO:0007669"/>
    <property type="project" value="InterPro"/>
</dbReference>
<keyword evidence="7" id="KW-0695">RNA-directed DNA polymerase</keyword>
<keyword evidence="5" id="KW-0255">Endonuclease</keyword>
<evidence type="ECO:0000256" key="2">
    <source>
        <dbReference type="ARBA" id="ARBA00022679"/>
    </source>
</evidence>
<evidence type="ECO:0000256" key="8">
    <source>
        <dbReference type="PROSITE-ProRule" id="PRU00047"/>
    </source>
</evidence>
<feature type="compositionally biased region" description="Basic and acidic residues" evidence="9">
    <location>
        <begin position="356"/>
        <end position="385"/>
    </location>
</feature>
<dbReference type="Pfam" id="PF03732">
    <property type="entry name" value="Retrotrans_gag"/>
    <property type="match status" value="1"/>
</dbReference>
<feature type="region of interest" description="Disordered" evidence="9">
    <location>
        <begin position="172"/>
        <end position="239"/>
    </location>
</feature>
<feature type="compositionally biased region" description="Basic and acidic residues" evidence="9">
    <location>
        <begin position="221"/>
        <end position="234"/>
    </location>
</feature>
<dbReference type="GO" id="GO:0003964">
    <property type="term" value="F:RNA-directed DNA polymerase activity"/>
    <property type="evidence" value="ECO:0007669"/>
    <property type="project" value="UniProtKB-KW"/>
</dbReference>
<name>A0A2N9FQ62_FAGSY</name>
<dbReference type="SUPFAM" id="SSF53098">
    <property type="entry name" value="Ribonuclease H-like"/>
    <property type="match status" value="1"/>
</dbReference>
<dbReference type="InterPro" id="IPR001878">
    <property type="entry name" value="Znf_CCHC"/>
</dbReference>
<keyword evidence="2" id="KW-0808">Transferase</keyword>
<keyword evidence="6" id="KW-0378">Hydrolase</keyword>
<evidence type="ECO:0008006" key="15">
    <source>
        <dbReference type="Google" id="ProtNLM"/>
    </source>
</evidence>
<sequence length="1403" mass="161365">MRLNSAWLIFRLRGSVAQIIAQSRSWLGLVNHGSMARIATQWLRGSDLEMVLARDLSSMARWLGSISAHQNIYPTNGEPSLKDPLQVPDGPITRSRAKKIKESMQGLVQSTWDEASKSPAIKHITMSHRSDSSPKGKADNSSFVLQAMQQQFERLNFVLGEVRDRMDHQETAIRNLQGGRDRRRREPRVENEYEIQGDGEDEEDLASEVESGRHKRFRREKGHEGNRGGRDGLDRNLGSIKMKIPSFQGRTNPKVTNRRRNNERPVETWGELKALMRRRFVPSHFYRDLYQKLQNLTQGSRSVEDYHKEMEVAMIRANHYVEIEDMVHMAMKVERQLKRKGTARYTSVSNTTWKSKWDRNDSAEAKRKTEPPKEKDEGTSNKPKVESQPSQNRDIKCFKCLGSGHIASQCPNRRVMIMRDNGEVMTESEDDSDGMPKLVDASDDDGVVYPVTGESLVARRALNTHIKVDDAEQQRENIFHTRCHVNNKRLGWIGKVLVTFSIGKYLDEVLCDVVPMHAGHILLGRPWQYDRRVTHDGFKNMYSFVKGGKTIKLAPLTPSQVYEDQLKLESEEFEDVFSEEMPNELPPIRGIENQIDFVPGAAIPNRPAYRSNPEETKELQRQVEDLMSKGYVRESMSPCAVPVLLVPKKDGAWRMCIDCRAINNITVKYRHPIPRLDDMLDELHGSCIFSKIDLKSGYHQIRMKEGDEWKTAFKTKYGLYEWLVMPFGLTNAPSTFMRLKNHVLRAFISKFVVVYFDDILVYSKDLNEHIEHLRYVFDMLKCEKLYANFMKCNFCMEKVVFLGYVVTTTGIEVDEEKVKAIKEWPTPKSISKDRQPIAFFSEKLSGASLKEFVIHTDHESLKHLKGQGKLNQRHARWLEYIETFPYVIHYKQGKENIVADALSRRYVLLTSMSAKLFGFEYVKDMYADDADFSDVYKACDKTAFGKFYKHDGYLFKESKLCVPSCSMRELLVREAHGGGLMGHFGVKKTLDILHEHFFWPKMKKDVNRICGRCITCRKAKSKVLPHGLYTPLPVPSEPWVDISINFVLGLPRTKRGRDSIFVVVDRFSKMTHFIPCHKTDDATNIADLFFREIVRLHGVPRSIVSDRDVKFLSYFWKVLWGKLGTKLLFSTTCHPQTDGQTEVVNRTLTQLLRTVVHKNLKTWEDCLSFIEFAYNRAMHSTISYSPFEIVYYFNPLTPLDLMSVPIDGRSSLDGQKKVELVKSLHERVQLQIAQKNERVASQANKGRRRVIFEPGDWVWVHMCKERFPAHRKTKLHPQGDGPFQILEKINDNVYKVDLPGENKVSATFNVSDLSPFDVGEDSWLNPFEERGNDGNQGGPSLKDPLQVPNGPITRSRAKKIKEAMQGLVQSTWDEASKSPTIKVGLKEREPILIHLIQAVEDMT</sequence>
<evidence type="ECO:0000256" key="1">
    <source>
        <dbReference type="ARBA" id="ARBA00022670"/>
    </source>
</evidence>
<evidence type="ECO:0000259" key="13">
    <source>
        <dbReference type="PROSITE" id="PS50994"/>
    </source>
</evidence>
<feature type="region of interest" description="Disordered" evidence="9">
    <location>
        <begin position="1324"/>
        <end position="1352"/>
    </location>
</feature>
<dbReference type="PROSITE" id="PS50878">
    <property type="entry name" value="RT_POL"/>
    <property type="match status" value="1"/>
</dbReference>
<dbReference type="GO" id="GO:0004519">
    <property type="term" value="F:endonuclease activity"/>
    <property type="evidence" value="ECO:0007669"/>
    <property type="project" value="UniProtKB-KW"/>
</dbReference>
<dbReference type="CDD" id="cd09274">
    <property type="entry name" value="RNase_HI_RT_Ty3"/>
    <property type="match status" value="1"/>
</dbReference>
<dbReference type="SUPFAM" id="SSF57756">
    <property type="entry name" value="Retrovirus zinc finger-like domains"/>
    <property type="match status" value="1"/>
</dbReference>
<dbReference type="GO" id="GO:0008233">
    <property type="term" value="F:peptidase activity"/>
    <property type="evidence" value="ECO:0007669"/>
    <property type="project" value="UniProtKB-KW"/>
</dbReference>
<dbReference type="SUPFAM" id="SSF56672">
    <property type="entry name" value="DNA/RNA polymerases"/>
    <property type="match status" value="1"/>
</dbReference>
<dbReference type="Pfam" id="PF17921">
    <property type="entry name" value="Integrase_H2C2"/>
    <property type="match status" value="1"/>
</dbReference>
<evidence type="ECO:0000256" key="7">
    <source>
        <dbReference type="ARBA" id="ARBA00022918"/>
    </source>
</evidence>
<dbReference type="Pfam" id="PF24626">
    <property type="entry name" value="SH3_Tf2-1"/>
    <property type="match status" value="1"/>
</dbReference>
<evidence type="ECO:0000256" key="4">
    <source>
        <dbReference type="ARBA" id="ARBA00022722"/>
    </source>
</evidence>
<gene>
    <name evidence="14" type="ORF">FSB_LOCUS16981</name>
</gene>
<evidence type="ECO:0000256" key="9">
    <source>
        <dbReference type="SAM" id="MobiDB-lite"/>
    </source>
</evidence>
<evidence type="ECO:0000259" key="12">
    <source>
        <dbReference type="PROSITE" id="PS50878"/>
    </source>
</evidence>
<evidence type="ECO:0000256" key="6">
    <source>
        <dbReference type="ARBA" id="ARBA00022801"/>
    </source>
</evidence>
<keyword evidence="8" id="KW-0863">Zinc-finger</keyword>
<evidence type="ECO:0000313" key="14">
    <source>
        <dbReference type="EMBL" id="SPC89099.1"/>
    </source>
</evidence>
<dbReference type="PANTHER" id="PTHR35046:SF9">
    <property type="entry name" value="RNA-DIRECTED DNA POLYMERASE"/>
    <property type="match status" value="1"/>
</dbReference>
<dbReference type="InterPro" id="IPR043128">
    <property type="entry name" value="Rev_trsase/Diguanyl_cyclase"/>
</dbReference>
<dbReference type="EMBL" id="OIVN01001043">
    <property type="protein sequence ID" value="SPC89099.1"/>
    <property type="molecule type" value="Genomic_DNA"/>
</dbReference>
<keyword evidence="4" id="KW-0540">Nuclease</keyword>
<feature type="chain" id="PRO_5014796138" description="Reverse transcriptase" evidence="10">
    <location>
        <begin position="18"/>
        <end position="1403"/>
    </location>
</feature>
<feature type="region of interest" description="Disordered" evidence="9">
    <location>
        <begin position="356"/>
        <end position="391"/>
    </location>
</feature>
<evidence type="ECO:0000256" key="3">
    <source>
        <dbReference type="ARBA" id="ARBA00022695"/>
    </source>
</evidence>
<dbReference type="InterPro" id="IPR000477">
    <property type="entry name" value="RT_dom"/>
</dbReference>
<keyword evidence="10" id="KW-0732">Signal</keyword>
<accession>A0A2N9FQ62</accession>
<keyword evidence="8" id="KW-0479">Metal-binding</keyword>
<dbReference type="Gene3D" id="3.10.10.10">
    <property type="entry name" value="HIV Type 1 Reverse Transcriptase, subunit A, domain 1"/>
    <property type="match status" value="1"/>
</dbReference>
<dbReference type="Gene3D" id="4.10.60.10">
    <property type="entry name" value="Zinc finger, CCHC-type"/>
    <property type="match status" value="1"/>
</dbReference>
<evidence type="ECO:0000259" key="11">
    <source>
        <dbReference type="PROSITE" id="PS50158"/>
    </source>
</evidence>
<dbReference type="InterPro" id="IPR036397">
    <property type="entry name" value="RNaseH_sf"/>
</dbReference>
<dbReference type="Gene3D" id="1.10.340.70">
    <property type="match status" value="1"/>
</dbReference>
<dbReference type="InterPro" id="IPR041588">
    <property type="entry name" value="Integrase_H2C2"/>
</dbReference>
<keyword evidence="3" id="KW-0548">Nucleotidyltransferase</keyword>
<keyword evidence="1" id="KW-0645">Protease</keyword>
<organism evidence="14">
    <name type="scientific">Fagus sylvatica</name>
    <name type="common">Beechnut</name>
    <dbReference type="NCBI Taxonomy" id="28930"/>
    <lineage>
        <taxon>Eukaryota</taxon>
        <taxon>Viridiplantae</taxon>
        <taxon>Streptophyta</taxon>
        <taxon>Embryophyta</taxon>
        <taxon>Tracheophyta</taxon>
        <taxon>Spermatophyta</taxon>
        <taxon>Magnoliopsida</taxon>
        <taxon>eudicotyledons</taxon>
        <taxon>Gunneridae</taxon>
        <taxon>Pentapetalae</taxon>
        <taxon>rosids</taxon>
        <taxon>fabids</taxon>
        <taxon>Fagales</taxon>
        <taxon>Fagaceae</taxon>
        <taxon>Fagus</taxon>
    </lineage>
</organism>
<feature type="signal peptide" evidence="10">
    <location>
        <begin position="1"/>
        <end position="17"/>
    </location>
</feature>
<dbReference type="InterPro" id="IPR001584">
    <property type="entry name" value="Integrase_cat-core"/>
</dbReference>
<dbReference type="PANTHER" id="PTHR35046">
    <property type="entry name" value="ZINC KNUCKLE (CCHC-TYPE) FAMILY PROTEIN"/>
    <property type="match status" value="1"/>
</dbReference>
<dbReference type="Gene3D" id="3.30.420.10">
    <property type="entry name" value="Ribonuclease H-like superfamily/Ribonuclease H"/>
    <property type="match status" value="1"/>
</dbReference>
<feature type="domain" description="CCHC-type" evidence="11">
    <location>
        <begin position="396"/>
        <end position="412"/>
    </location>
</feature>
<proteinExistence type="predicted"/>
<dbReference type="GO" id="GO:0015074">
    <property type="term" value="P:DNA integration"/>
    <property type="evidence" value="ECO:0007669"/>
    <property type="project" value="InterPro"/>
</dbReference>
<dbReference type="SMART" id="SM00343">
    <property type="entry name" value="ZnF_C2HC"/>
    <property type="match status" value="1"/>
</dbReference>
<evidence type="ECO:0000256" key="5">
    <source>
        <dbReference type="ARBA" id="ARBA00022759"/>
    </source>
</evidence>
<dbReference type="FunFam" id="3.10.10.10:FF:000007">
    <property type="entry name" value="Retrovirus-related Pol polyprotein from transposon 17.6-like Protein"/>
    <property type="match status" value="1"/>
</dbReference>
<feature type="compositionally biased region" description="Acidic residues" evidence="9">
    <location>
        <begin position="192"/>
        <end position="207"/>
    </location>
</feature>
<dbReference type="Gene3D" id="3.30.70.270">
    <property type="match status" value="1"/>
</dbReference>
<dbReference type="InterPro" id="IPR036875">
    <property type="entry name" value="Znf_CCHC_sf"/>
</dbReference>
<keyword evidence="8" id="KW-0862">Zinc</keyword>
<dbReference type="GO" id="GO:0006508">
    <property type="term" value="P:proteolysis"/>
    <property type="evidence" value="ECO:0007669"/>
    <property type="project" value="UniProtKB-KW"/>
</dbReference>